<evidence type="ECO:0000256" key="1">
    <source>
        <dbReference type="SAM" id="MobiDB-lite"/>
    </source>
</evidence>
<sequence>MSRATPQEGLSGTFSPFERQVLPVQPHRCACIDSARLSKQRTTTGSAAAPGSIPAQSRNARSDGPFDMSLPKAAALNILMHLPVPARPHCFQGKQA</sequence>
<gene>
    <name evidence="2" type="ORF">A9A72_1231051</name>
</gene>
<feature type="region of interest" description="Disordered" evidence="1">
    <location>
        <begin position="36"/>
        <end position="66"/>
    </location>
</feature>
<reference evidence="2 3" key="1">
    <citation type="submission" date="2019-07" db="EMBL/GenBank/DDBJ databases">
        <title>Deep subsurface shale carbon reservoir microbial communities from Ohio and West Virginia, USA.</title>
        <authorList>
            <person name="Wrighton K."/>
        </authorList>
    </citation>
    <scope>NUCLEOTIDE SEQUENCE [LARGE SCALE GENOMIC DNA]</scope>
    <source>
        <strain evidence="2 3">NP_8Ht</strain>
    </source>
</reference>
<dbReference type="EMBL" id="VNHQ01000013">
    <property type="protein sequence ID" value="TYP64266.1"/>
    <property type="molecule type" value="Genomic_DNA"/>
</dbReference>
<protein>
    <submittedName>
        <fullName evidence="2">Uncharacterized protein</fullName>
    </submittedName>
</protein>
<dbReference type="Proteomes" id="UP000324282">
    <property type="component" value="Unassembled WGS sequence"/>
</dbReference>
<proteinExistence type="predicted"/>
<accession>A0A5S5BD62</accession>
<comment type="caution">
    <text evidence="2">The sequence shown here is derived from an EMBL/GenBank/DDBJ whole genome shotgun (WGS) entry which is preliminary data.</text>
</comment>
<evidence type="ECO:0000313" key="2">
    <source>
        <dbReference type="EMBL" id="TYP64266.1"/>
    </source>
</evidence>
<evidence type="ECO:0000313" key="3">
    <source>
        <dbReference type="Proteomes" id="UP000324282"/>
    </source>
</evidence>
<name>A0A5S5BD62_STUST</name>
<dbReference type="AlphaFoldDB" id="A0A5S5BD62"/>
<organism evidence="2 3">
    <name type="scientific">Stutzerimonas stutzeri</name>
    <name type="common">Pseudomonas stutzeri</name>
    <dbReference type="NCBI Taxonomy" id="316"/>
    <lineage>
        <taxon>Bacteria</taxon>
        <taxon>Pseudomonadati</taxon>
        <taxon>Pseudomonadota</taxon>
        <taxon>Gammaproteobacteria</taxon>
        <taxon>Pseudomonadales</taxon>
        <taxon>Pseudomonadaceae</taxon>
        <taxon>Stutzerimonas</taxon>
    </lineage>
</organism>